<comment type="caution">
    <text evidence="8">The sequence shown here is derived from an EMBL/GenBank/DDBJ whole genome shotgun (WGS) entry which is preliminary data.</text>
</comment>
<evidence type="ECO:0000256" key="5">
    <source>
        <dbReference type="ARBA" id="ARBA00023136"/>
    </source>
</evidence>
<reference evidence="8" key="1">
    <citation type="submission" date="2020-10" db="EMBL/GenBank/DDBJ databases">
        <title>Connecting structure to function with the recovery of over 1000 high-quality activated sludge metagenome-assembled genomes encoding full-length rRNA genes using long-read sequencing.</title>
        <authorList>
            <person name="Singleton C.M."/>
            <person name="Petriglieri F."/>
            <person name="Kristensen J.M."/>
            <person name="Kirkegaard R.H."/>
            <person name="Michaelsen T.Y."/>
            <person name="Andersen M.H."/>
            <person name="Karst S.M."/>
            <person name="Dueholm M.S."/>
            <person name="Nielsen P.H."/>
            <person name="Albertsen M."/>
        </authorList>
    </citation>
    <scope>NUCLEOTIDE SEQUENCE</scope>
    <source>
        <strain evidence="8">Hirt_18-Q3-R61-65_BATAC.395</strain>
    </source>
</reference>
<evidence type="ECO:0000256" key="7">
    <source>
        <dbReference type="SAM" id="SignalP"/>
    </source>
</evidence>
<sequence length="292" mass="31798">MRFVFHCLALLPLSLNHLLGALAGAAAYLASPTYHRHLRENMAGALGEADAARFRWAAVASAGRMAFELPRIWLRTLEAAVTMVAEVRGQALVDAARAANKGIVFVTPHLGCFEITAQYLATQAPITVLYRPPKQAWLQEMIERGRQRASLHLAPADLSGVRGLLKALKRGEAIGLLPDQAPKVGEGRWLPFFGRQAYTMTLAARLSETGATVLFTWGERLPGGAGYRIHFSAPTVPLEGDLEARAVTINHEVEALIRACPGQYLWGYNRYKRPKGVEAPPADPLDAVAGKF</sequence>
<evidence type="ECO:0000256" key="6">
    <source>
        <dbReference type="ARBA" id="ARBA00023315"/>
    </source>
</evidence>
<dbReference type="EMBL" id="JADJUC010000009">
    <property type="protein sequence ID" value="MBK8524394.1"/>
    <property type="molecule type" value="Genomic_DNA"/>
</dbReference>
<evidence type="ECO:0000313" key="9">
    <source>
        <dbReference type="Proteomes" id="UP000886689"/>
    </source>
</evidence>
<keyword evidence="4" id="KW-0808">Transferase</keyword>
<evidence type="ECO:0000256" key="1">
    <source>
        <dbReference type="ARBA" id="ARBA00004533"/>
    </source>
</evidence>
<evidence type="ECO:0000313" key="8">
    <source>
        <dbReference type="EMBL" id="MBK8524394.1"/>
    </source>
</evidence>
<evidence type="ECO:0000256" key="4">
    <source>
        <dbReference type="ARBA" id="ARBA00022679"/>
    </source>
</evidence>
<gene>
    <name evidence="8" type="ORF">IPL58_09920</name>
</gene>
<keyword evidence="3" id="KW-0997">Cell inner membrane</keyword>
<dbReference type="AlphaFoldDB" id="A0A9D7K2T8"/>
<feature type="signal peptide" evidence="7">
    <location>
        <begin position="1"/>
        <end position="23"/>
    </location>
</feature>
<dbReference type="GO" id="GO:0005886">
    <property type="term" value="C:plasma membrane"/>
    <property type="evidence" value="ECO:0007669"/>
    <property type="project" value="UniProtKB-SubCell"/>
</dbReference>
<organism evidence="8 9">
    <name type="scientific">Candidatus Proximibacter danicus</name>
    <dbReference type="NCBI Taxonomy" id="2954365"/>
    <lineage>
        <taxon>Bacteria</taxon>
        <taxon>Pseudomonadati</taxon>
        <taxon>Pseudomonadota</taxon>
        <taxon>Betaproteobacteria</taxon>
        <taxon>Candidatus Proximibacter</taxon>
    </lineage>
</organism>
<accession>A0A9D7K2T8</accession>
<keyword evidence="5" id="KW-0472">Membrane</keyword>
<dbReference type="Proteomes" id="UP000886689">
    <property type="component" value="Unassembled WGS sequence"/>
</dbReference>
<name>A0A9D7K2T8_9PROT</name>
<comment type="subcellular location">
    <subcellularLocation>
        <location evidence="1">Cell inner membrane</location>
    </subcellularLocation>
</comment>
<dbReference type="Pfam" id="PF03279">
    <property type="entry name" value="Lip_A_acyltrans"/>
    <property type="match status" value="1"/>
</dbReference>
<dbReference type="PANTHER" id="PTHR30606:SF10">
    <property type="entry name" value="PHOSPHATIDYLINOSITOL MANNOSIDE ACYLTRANSFERASE"/>
    <property type="match status" value="1"/>
</dbReference>
<proteinExistence type="predicted"/>
<protein>
    <submittedName>
        <fullName evidence="8">Lysophospholipid acyltransferase family protein</fullName>
    </submittedName>
</protein>
<keyword evidence="7" id="KW-0732">Signal</keyword>
<dbReference type="GO" id="GO:0009247">
    <property type="term" value="P:glycolipid biosynthetic process"/>
    <property type="evidence" value="ECO:0007669"/>
    <property type="project" value="UniProtKB-ARBA"/>
</dbReference>
<keyword evidence="2" id="KW-1003">Cell membrane</keyword>
<dbReference type="InterPro" id="IPR004960">
    <property type="entry name" value="LipA_acyltrans"/>
</dbReference>
<dbReference type="GO" id="GO:0016746">
    <property type="term" value="F:acyltransferase activity"/>
    <property type="evidence" value="ECO:0007669"/>
    <property type="project" value="UniProtKB-KW"/>
</dbReference>
<evidence type="ECO:0000256" key="3">
    <source>
        <dbReference type="ARBA" id="ARBA00022519"/>
    </source>
</evidence>
<keyword evidence="6 8" id="KW-0012">Acyltransferase</keyword>
<dbReference type="NCBIfam" id="NF006487">
    <property type="entry name" value="PRK08905.1"/>
    <property type="match status" value="1"/>
</dbReference>
<dbReference type="PIRSF" id="PIRSF026649">
    <property type="entry name" value="MsbB"/>
    <property type="match status" value="1"/>
</dbReference>
<dbReference type="PANTHER" id="PTHR30606">
    <property type="entry name" value="LIPID A BIOSYNTHESIS LAUROYL ACYLTRANSFERASE"/>
    <property type="match status" value="1"/>
</dbReference>
<feature type="chain" id="PRO_5039325924" evidence="7">
    <location>
        <begin position="24"/>
        <end position="292"/>
    </location>
</feature>
<evidence type="ECO:0000256" key="2">
    <source>
        <dbReference type="ARBA" id="ARBA00022475"/>
    </source>
</evidence>
<dbReference type="CDD" id="cd07984">
    <property type="entry name" value="LPLAT_LABLAT-like"/>
    <property type="match status" value="1"/>
</dbReference>